<comment type="caution">
    <text evidence="1">The sequence shown here is derived from an EMBL/GenBank/DDBJ whole genome shotgun (WGS) entry which is preliminary data.</text>
</comment>
<organism evidence="1 2">
    <name type="scientific">Microcystis aeruginosa Ma_QC_C_20070703_M131</name>
    <dbReference type="NCBI Taxonomy" id="2486263"/>
    <lineage>
        <taxon>Bacteria</taxon>
        <taxon>Bacillati</taxon>
        <taxon>Cyanobacteriota</taxon>
        <taxon>Cyanophyceae</taxon>
        <taxon>Oscillatoriophycideae</taxon>
        <taxon>Chroococcales</taxon>
        <taxon>Microcystaceae</taxon>
        <taxon>Microcystis</taxon>
    </lineage>
</organism>
<protein>
    <submittedName>
        <fullName evidence="1">Uncharacterized protein</fullName>
    </submittedName>
</protein>
<sequence length="62" mass="7215">MTSKTFIDKDVHAVCIRQDNAETIPYQTTIRLPYLYDIFKNELTAVNPILTCIETSKLEEEH</sequence>
<proteinExistence type="predicted"/>
<name>A0A551X3I3_MICAE</name>
<gene>
    <name evidence="1" type="ORF">EWV85_22235</name>
</gene>
<dbReference type="AlphaFoldDB" id="A0A551X3I3"/>
<dbReference type="Proteomes" id="UP000316443">
    <property type="component" value="Unassembled WGS sequence"/>
</dbReference>
<accession>A0A551X3I3</accession>
<reference evidence="1 2" key="1">
    <citation type="submission" date="2019-01" db="EMBL/GenBank/DDBJ databases">
        <title>Coherence of Microcystis species and biogeography revealed through population genomics.</title>
        <authorList>
            <person name="Perez-Carrascal O.M."/>
            <person name="Terrat Y."/>
            <person name="Giani A."/>
            <person name="Fortin N."/>
            <person name="Tromas N."/>
            <person name="Shapiro B.J."/>
        </authorList>
    </citation>
    <scope>NUCLEOTIDE SEQUENCE [LARGE SCALE GENOMIC DNA]</scope>
    <source>
        <strain evidence="1">Ma_QC_C_20070703_M131</strain>
    </source>
</reference>
<evidence type="ECO:0000313" key="2">
    <source>
        <dbReference type="Proteomes" id="UP000316443"/>
    </source>
</evidence>
<evidence type="ECO:0000313" key="1">
    <source>
        <dbReference type="EMBL" id="TRT43337.1"/>
    </source>
</evidence>
<dbReference type="EMBL" id="SFCA01000244">
    <property type="protein sequence ID" value="TRT43337.1"/>
    <property type="molecule type" value="Genomic_DNA"/>
</dbReference>